<organism evidence="1">
    <name type="scientific">Anguilla anguilla</name>
    <name type="common">European freshwater eel</name>
    <name type="synonym">Muraena anguilla</name>
    <dbReference type="NCBI Taxonomy" id="7936"/>
    <lineage>
        <taxon>Eukaryota</taxon>
        <taxon>Metazoa</taxon>
        <taxon>Chordata</taxon>
        <taxon>Craniata</taxon>
        <taxon>Vertebrata</taxon>
        <taxon>Euteleostomi</taxon>
        <taxon>Actinopterygii</taxon>
        <taxon>Neopterygii</taxon>
        <taxon>Teleostei</taxon>
        <taxon>Anguilliformes</taxon>
        <taxon>Anguillidae</taxon>
        <taxon>Anguilla</taxon>
    </lineage>
</organism>
<proteinExistence type="predicted"/>
<sequence length="66" mass="7068">MAGIAMEIHKSNTVVKNISLAGSCTVPSDLHNPIHKEAVPHASGTVSVEKHRVFPLVDDVAQDVRL</sequence>
<protein>
    <submittedName>
        <fullName evidence="1">Uncharacterized protein</fullName>
    </submittedName>
</protein>
<reference evidence="1" key="2">
    <citation type="journal article" date="2015" name="Fish Shellfish Immunol.">
        <title>Early steps in the European eel (Anguilla anguilla)-Vibrio vulnificus interaction in the gills: Role of the RtxA13 toxin.</title>
        <authorList>
            <person name="Callol A."/>
            <person name="Pajuelo D."/>
            <person name="Ebbesson L."/>
            <person name="Teles M."/>
            <person name="MacKenzie S."/>
            <person name="Amaro C."/>
        </authorList>
    </citation>
    <scope>NUCLEOTIDE SEQUENCE</scope>
</reference>
<evidence type="ECO:0000313" key="1">
    <source>
        <dbReference type="EMBL" id="JAH35427.1"/>
    </source>
</evidence>
<dbReference type="EMBL" id="GBXM01073150">
    <property type="protein sequence ID" value="JAH35427.1"/>
    <property type="molecule type" value="Transcribed_RNA"/>
</dbReference>
<dbReference type="AlphaFoldDB" id="A0A0E9S2J8"/>
<accession>A0A0E9S2J8</accession>
<reference evidence="1" key="1">
    <citation type="submission" date="2014-11" db="EMBL/GenBank/DDBJ databases">
        <authorList>
            <person name="Amaro Gonzalez C."/>
        </authorList>
    </citation>
    <scope>NUCLEOTIDE SEQUENCE</scope>
</reference>
<name>A0A0E9S2J8_ANGAN</name>